<dbReference type="EMBL" id="CP010311">
    <property type="protein sequence ID" value="AJF05963.1"/>
    <property type="molecule type" value="Genomic_DNA"/>
</dbReference>
<keyword evidence="4 6" id="KW-0408">Iron</keyword>
<dbReference type="InterPro" id="IPR058240">
    <property type="entry name" value="rSAM_sf"/>
</dbReference>
<dbReference type="GO" id="GO:0046872">
    <property type="term" value="F:metal ion binding"/>
    <property type="evidence" value="ECO:0007669"/>
    <property type="project" value="UniProtKB-KW"/>
</dbReference>
<organism evidence="8 9">
    <name type="scientific">Geoalkalibacter subterraneus</name>
    <dbReference type="NCBI Taxonomy" id="483547"/>
    <lineage>
        <taxon>Bacteria</taxon>
        <taxon>Pseudomonadati</taxon>
        <taxon>Thermodesulfobacteriota</taxon>
        <taxon>Desulfuromonadia</taxon>
        <taxon>Desulfuromonadales</taxon>
        <taxon>Geoalkalibacteraceae</taxon>
        <taxon>Geoalkalibacter</taxon>
    </lineage>
</organism>
<dbReference type="PIRSF" id="PIRSF004869">
    <property type="entry name" value="PflX_prd"/>
    <property type="match status" value="1"/>
</dbReference>
<keyword evidence="5 6" id="KW-0411">Iron-sulfur</keyword>
<dbReference type="AlphaFoldDB" id="A0A0B5FF82"/>
<evidence type="ECO:0000256" key="6">
    <source>
        <dbReference type="PIRSR" id="PIRSR004869-50"/>
    </source>
</evidence>
<dbReference type="Gene3D" id="3.20.20.70">
    <property type="entry name" value="Aldolase class I"/>
    <property type="match status" value="1"/>
</dbReference>
<evidence type="ECO:0000313" key="9">
    <source>
        <dbReference type="Proteomes" id="UP000035036"/>
    </source>
</evidence>
<dbReference type="HOGENOM" id="CLU_044176_1_0_7"/>
<dbReference type="SMART" id="SM00729">
    <property type="entry name" value="Elp3"/>
    <property type="match status" value="1"/>
</dbReference>
<dbReference type="InterPro" id="IPR013785">
    <property type="entry name" value="Aldolase_TIM"/>
</dbReference>
<keyword evidence="9" id="KW-1185">Reference proteome</keyword>
<dbReference type="KEGG" id="gsb:GSUB_04455"/>
<evidence type="ECO:0000256" key="2">
    <source>
        <dbReference type="ARBA" id="ARBA00022691"/>
    </source>
</evidence>
<dbReference type="GO" id="GO:0051539">
    <property type="term" value="F:4 iron, 4 sulfur cluster binding"/>
    <property type="evidence" value="ECO:0007669"/>
    <property type="project" value="UniProtKB-KW"/>
</dbReference>
<dbReference type="RefSeq" id="WP_040199393.1">
    <property type="nucleotide sequence ID" value="NZ_CP010311.1"/>
</dbReference>
<evidence type="ECO:0000256" key="3">
    <source>
        <dbReference type="ARBA" id="ARBA00022723"/>
    </source>
</evidence>
<accession>A0A0B5FF82</accession>
<dbReference type="InterPro" id="IPR006638">
    <property type="entry name" value="Elp3/MiaA/NifB-like_rSAM"/>
</dbReference>
<dbReference type="NCBIfam" id="TIGR04337">
    <property type="entry name" value="AmmeMemoSam_rS"/>
    <property type="match status" value="1"/>
</dbReference>
<keyword evidence="2 6" id="KW-0949">S-adenosyl-L-methionine</keyword>
<proteinExistence type="predicted"/>
<reference evidence="8 9" key="1">
    <citation type="journal article" date="2015" name="Genome Announc.">
        <title>Genomes of Geoalkalibacter ferrihydriticus Z-0531T and Geoalkalibacter subterraneus Red1T, Two Haloalkaliphilic Metal-Reducing Deltaproteobacteria.</title>
        <authorList>
            <person name="Badalamenti J.P."/>
            <person name="Krajmalnik-Brown R."/>
            <person name="Torres C.I."/>
            <person name="Bond D.R."/>
        </authorList>
    </citation>
    <scope>NUCLEOTIDE SEQUENCE [LARGE SCALE GENOMIC DNA]</scope>
    <source>
        <strain evidence="8 9">Red1</strain>
    </source>
</reference>
<dbReference type="Proteomes" id="UP000035036">
    <property type="component" value="Chromosome"/>
</dbReference>
<dbReference type="SFLD" id="SFLDG01101">
    <property type="entry name" value="Uncharacterised_Radical_SAM_Su"/>
    <property type="match status" value="1"/>
</dbReference>
<comment type="cofactor">
    <cofactor evidence="6">
        <name>[4Fe-4S] cluster</name>
        <dbReference type="ChEBI" id="CHEBI:49883"/>
    </cofactor>
    <text evidence="6">Binds 1 [4Fe-4S] cluster. The cluster is coordinated with 3 cysteines and an exchangeable S-adenosyl-L-methionine.</text>
</comment>
<dbReference type="InterPro" id="IPR027596">
    <property type="entry name" value="AmmeMemoSam_rS"/>
</dbReference>
<dbReference type="InterPro" id="IPR034457">
    <property type="entry name" value="Organic_radical-activating"/>
</dbReference>
<name>A0A0B5FF82_9BACT</name>
<evidence type="ECO:0000256" key="5">
    <source>
        <dbReference type="ARBA" id="ARBA00023014"/>
    </source>
</evidence>
<dbReference type="CDD" id="cd01335">
    <property type="entry name" value="Radical_SAM"/>
    <property type="match status" value="1"/>
</dbReference>
<gene>
    <name evidence="8" type="ORF">GSUB_04455</name>
</gene>
<dbReference type="PANTHER" id="PTHR30352">
    <property type="entry name" value="PYRUVATE FORMATE-LYASE-ACTIVATING ENZYME"/>
    <property type="match status" value="1"/>
</dbReference>
<dbReference type="SUPFAM" id="SSF102114">
    <property type="entry name" value="Radical SAM enzymes"/>
    <property type="match status" value="1"/>
</dbReference>
<dbReference type="InterPro" id="IPR007197">
    <property type="entry name" value="rSAM"/>
</dbReference>
<dbReference type="Pfam" id="PF04055">
    <property type="entry name" value="Radical_SAM"/>
    <property type="match status" value="1"/>
</dbReference>
<evidence type="ECO:0000256" key="4">
    <source>
        <dbReference type="ARBA" id="ARBA00023004"/>
    </source>
</evidence>
<feature type="binding site" evidence="6">
    <location>
        <position position="86"/>
    </location>
    <ligand>
        <name>[4Fe-4S] cluster</name>
        <dbReference type="ChEBI" id="CHEBI:49883"/>
        <note>4Fe-4S-S-AdoMet</note>
    </ligand>
</feature>
<keyword evidence="3 6" id="KW-0479">Metal-binding</keyword>
<evidence type="ECO:0000313" key="8">
    <source>
        <dbReference type="EMBL" id="AJF05963.1"/>
    </source>
</evidence>
<feature type="binding site" evidence="6">
    <location>
        <position position="89"/>
    </location>
    <ligand>
        <name>[4Fe-4S] cluster</name>
        <dbReference type="ChEBI" id="CHEBI:49883"/>
        <note>4Fe-4S-S-AdoMet</note>
    </ligand>
</feature>
<feature type="binding site" evidence="6">
    <location>
        <position position="82"/>
    </location>
    <ligand>
        <name>[4Fe-4S] cluster</name>
        <dbReference type="ChEBI" id="CHEBI:49883"/>
        <note>4Fe-4S-S-AdoMet</note>
    </ligand>
</feature>
<feature type="domain" description="Radical SAM core" evidence="7">
    <location>
        <begin position="67"/>
        <end position="290"/>
    </location>
</feature>
<dbReference type="OrthoDB" id="9778883at2"/>
<dbReference type="InterPro" id="IPR016431">
    <property type="entry name" value="Pyrv-formate_lyase-activ_prd"/>
</dbReference>
<dbReference type="SFLD" id="SFLDS00029">
    <property type="entry name" value="Radical_SAM"/>
    <property type="match status" value="1"/>
</dbReference>
<protein>
    <submittedName>
        <fullName evidence="8">Radical SAM protein</fullName>
    </submittedName>
</protein>
<evidence type="ECO:0000259" key="7">
    <source>
        <dbReference type="PROSITE" id="PS51918"/>
    </source>
</evidence>
<sequence length="339" mass="37799">MKKAQFWQPLDQNRVLCNLCRFHCRITPGRRGLCGVRENRDGALYTLVYGWSIAEHADPIEKKPLFHFLPGTRSFSVATAGCNFHCLHCQNYQISQLSREAGGEIPGQPLSPEQIVSRALDAGCRSIAYTYTEPTIFFEYAYDTAVLAHEAGLKNVFVSNGYITTEALEKIAPYLDAANIDLKAFSDRFYREVTGASLAGVLECLRDYHRLGIWLEVTTLLIPEHNDAPDELQAMASFIVDELGVDTPWHVTAFYPTYRMNDVPPTPPKTLLRARRIGQEAGLHYVYTGNVADVEGESTFCPQCGALVIERRGFRLGTCHLDEGKCRECGARIAGVGLD</sequence>
<keyword evidence="1" id="KW-0004">4Fe-4S</keyword>
<dbReference type="GO" id="GO:0003824">
    <property type="term" value="F:catalytic activity"/>
    <property type="evidence" value="ECO:0007669"/>
    <property type="project" value="InterPro"/>
</dbReference>
<dbReference type="STRING" id="483547.GSUB_04455"/>
<evidence type="ECO:0000256" key="1">
    <source>
        <dbReference type="ARBA" id="ARBA00022485"/>
    </source>
</evidence>
<dbReference type="PANTHER" id="PTHR30352:SF5">
    <property type="entry name" value="PYRUVATE FORMATE-LYASE 1-ACTIVATING ENZYME"/>
    <property type="match status" value="1"/>
</dbReference>
<dbReference type="PROSITE" id="PS51918">
    <property type="entry name" value="RADICAL_SAM"/>
    <property type="match status" value="1"/>
</dbReference>